<dbReference type="PANTHER" id="PTHR43722:SF1">
    <property type="entry name" value="PROLINE IMINOPEPTIDASE"/>
    <property type="match status" value="1"/>
</dbReference>
<dbReference type="Proteomes" id="UP001162030">
    <property type="component" value="Chromosome"/>
</dbReference>
<evidence type="ECO:0000256" key="4">
    <source>
        <dbReference type="ARBA" id="ARBA00012568"/>
    </source>
</evidence>
<dbReference type="PRINTS" id="PR00793">
    <property type="entry name" value="PROAMNOPTASE"/>
</dbReference>
<dbReference type="EMBL" id="OX458333">
    <property type="protein sequence ID" value="CAI8973764.1"/>
    <property type="molecule type" value="Genomic_DNA"/>
</dbReference>
<evidence type="ECO:0000256" key="12">
    <source>
        <dbReference type="RuleBase" id="RU003421"/>
    </source>
</evidence>
<dbReference type="RefSeq" id="WP_317963568.1">
    <property type="nucleotide sequence ID" value="NZ_OX458333.1"/>
</dbReference>
<dbReference type="PIRSF" id="PIRSF006431">
    <property type="entry name" value="Pept_S33"/>
    <property type="match status" value="1"/>
</dbReference>
<dbReference type="InterPro" id="IPR002410">
    <property type="entry name" value="Peptidase_S33"/>
</dbReference>
<comment type="similarity">
    <text evidence="3 11 12">Belongs to the peptidase S33 family.</text>
</comment>
<sequence length="316" mass="35900">MRILYPEIEPYAVHRFKRNKHRVYVEECGNSSGVPVLFLHGGPGSGCKAYHRSFFNPETYRIILVDQRGAGRSVPHGEIVGNTTADLIRDLDYIRRELRIDRWLLFGGSWGATLALLYAQRHPTKVAGLVLRAAFLARQRDLDWFVGSGVDRIYPEQWEQFMDNIPEPDRDHPLPYLYSCLTGDDEVAQRRAARTWALWSGQVILGSEFAPSELNGHVSSEALNKARIELHYAVNRYFIPENAVLDQCERIRHLPAILIHGRRDLVCPVESSFSLRKRLPKSELRVLPNAGHIAAGEDMIDALVGAADEMAEWFDS</sequence>
<evidence type="ECO:0000256" key="2">
    <source>
        <dbReference type="ARBA" id="ARBA00004496"/>
    </source>
</evidence>
<evidence type="ECO:0000256" key="11">
    <source>
        <dbReference type="PIRNR" id="PIRNR006431"/>
    </source>
</evidence>
<evidence type="ECO:0000313" key="15">
    <source>
        <dbReference type="Proteomes" id="UP001162030"/>
    </source>
</evidence>
<dbReference type="EC" id="3.4.11.5" evidence="4 11"/>
<evidence type="ECO:0000256" key="3">
    <source>
        <dbReference type="ARBA" id="ARBA00010088"/>
    </source>
</evidence>
<evidence type="ECO:0000256" key="8">
    <source>
        <dbReference type="ARBA" id="ARBA00022670"/>
    </source>
</evidence>
<protein>
    <recommendedName>
        <fullName evidence="5 11">Proline iminopeptidase</fullName>
        <shortName evidence="11">PIP</shortName>
        <ecNumber evidence="4 11">3.4.11.5</ecNumber>
    </recommendedName>
    <alternativeName>
        <fullName evidence="10 11">Prolyl aminopeptidase</fullName>
    </alternativeName>
</protein>
<proteinExistence type="inferred from homology"/>
<evidence type="ECO:0000259" key="13">
    <source>
        <dbReference type="Pfam" id="PF00561"/>
    </source>
</evidence>
<name>A0ABN8XCM1_9GAMM</name>
<gene>
    <name evidence="14" type="primary">pip</name>
    <name evidence="14" type="ORF">MSZNOR_4949</name>
</gene>
<accession>A0ABN8XCM1</accession>
<evidence type="ECO:0000256" key="5">
    <source>
        <dbReference type="ARBA" id="ARBA00021843"/>
    </source>
</evidence>
<comment type="subcellular location">
    <subcellularLocation>
        <location evidence="2 11">Cytoplasm</location>
    </subcellularLocation>
</comment>
<dbReference type="InterPro" id="IPR005944">
    <property type="entry name" value="Pro_iminopeptidase"/>
</dbReference>
<dbReference type="PRINTS" id="PR00111">
    <property type="entry name" value="ABHYDROLASE"/>
</dbReference>
<keyword evidence="9 11" id="KW-0378">Hydrolase</keyword>
<keyword evidence="15" id="KW-1185">Reference proteome</keyword>
<keyword evidence="8 11" id="KW-0645">Protease</keyword>
<keyword evidence="6 11" id="KW-0031">Aminopeptidase</keyword>
<dbReference type="SUPFAM" id="SSF53474">
    <property type="entry name" value="alpha/beta-Hydrolases"/>
    <property type="match status" value="1"/>
</dbReference>
<evidence type="ECO:0000256" key="7">
    <source>
        <dbReference type="ARBA" id="ARBA00022490"/>
    </source>
</evidence>
<comment type="catalytic activity">
    <reaction evidence="1 11 12">
        <text>Release of N-terminal proline from a peptide.</text>
        <dbReference type="EC" id="3.4.11.5"/>
    </reaction>
</comment>
<feature type="domain" description="AB hydrolase-1" evidence="13">
    <location>
        <begin position="35"/>
        <end position="295"/>
    </location>
</feature>
<reference evidence="14 15" key="1">
    <citation type="submission" date="2023-03" db="EMBL/GenBank/DDBJ databases">
        <authorList>
            <person name="Pearce D."/>
        </authorList>
    </citation>
    <scope>NUCLEOTIDE SEQUENCE [LARGE SCALE GENOMIC DNA]</scope>
    <source>
        <strain evidence="14">Msz</strain>
    </source>
</reference>
<dbReference type="Pfam" id="PF00561">
    <property type="entry name" value="Abhydrolase_1"/>
    <property type="match status" value="1"/>
</dbReference>
<keyword evidence="7 11" id="KW-0963">Cytoplasm</keyword>
<evidence type="ECO:0000313" key="14">
    <source>
        <dbReference type="EMBL" id="CAI8973764.1"/>
    </source>
</evidence>
<dbReference type="InterPro" id="IPR029058">
    <property type="entry name" value="AB_hydrolase_fold"/>
</dbReference>
<evidence type="ECO:0000256" key="6">
    <source>
        <dbReference type="ARBA" id="ARBA00022438"/>
    </source>
</evidence>
<evidence type="ECO:0000256" key="1">
    <source>
        <dbReference type="ARBA" id="ARBA00001585"/>
    </source>
</evidence>
<dbReference type="NCBIfam" id="TIGR01249">
    <property type="entry name" value="pro_imino_pep_1"/>
    <property type="match status" value="1"/>
</dbReference>
<organism evidence="14 15">
    <name type="scientific">Methylocaldum szegediense</name>
    <dbReference type="NCBI Taxonomy" id="73780"/>
    <lineage>
        <taxon>Bacteria</taxon>
        <taxon>Pseudomonadati</taxon>
        <taxon>Pseudomonadota</taxon>
        <taxon>Gammaproteobacteria</taxon>
        <taxon>Methylococcales</taxon>
        <taxon>Methylococcaceae</taxon>
        <taxon>Methylocaldum</taxon>
    </lineage>
</organism>
<dbReference type="InterPro" id="IPR000073">
    <property type="entry name" value="AB_hydrolase_1"/>
</dbReference>
<evidence type="ECO:0000256" key="9">
    <source>
        <dbReference type="ARBA" id="ARBA00022801"/>
    </source>
</evidence>
<dbReference type="PANTHER" id="PTHR43722">
    <property type="entry name" value="PROLINE IMINOPEPTIDASE"/>
    <property type="match status" value="1"/>
</dbReference>
<dbReference type="Gene3D" id="3.40.50.1820">
    <property type="entry name" value="alpha/beta hydrolase"/>
    <property type="match status" value="1"/>
</dbReference>
<dbReference type="GO" id="GO:0004177">
    <property type="term" value="F:aminopeptidase activity"/>
    <property type="evidence" value="ECO:0007669"/>
    <property type="project" value="UniProtKB-KW"/>
</dbReference>
<evidence type="ECO:0000256" key="10">
    <source>
        <dbReference type="ARBA" id="ARBA00029605"/>
    </source>
</evidence>